<reference evidence="13" key="1">
    <citation type="submission" date="2018-05" db="EMBL/GenBank/DDBJ databases">
        <authorList>
            <person name="Lanie J.A."/>
            <person name="Ng W.-L."/>
            <person name="Kazmierczak K.M."/>
            <person name="Andrzejewski T.M."/>
            <person name="Davidsen T.M."/>
            <person name="Wayne K.J."/>
            <person name="Tettelin H."/>
            <person name="Glass J.I."/>
            <person name="Rusch D."/>
            <person name="Podicherti R."/>
            <person name="Tsui H.-C.T."/>
            <person name="Winkler M.E."/>
        </authorList>
    </citation>
    <scope>NUCLEOTIDE SEQUENCE</scope>
</reference>
<evidence type="ECO:0000256" key="7">
    <source>
        <dbReference type="ARBA" id="ARBA00022985"/>
    </source>
</evidence>
<keyword evidence="8" id="KW-0472">Membrane</keyword>
<comment type="subcellular location">
    <subcellularLocation>
        <location evidence="1">Cell inner membrane</location>
        <topology evidence="1">Peripheral membrane protein</topology>
        <orientation evidence="1">Cytoplasmic side</orientation>
    </subcellularLocation>
</comment>
<evidence type="ECO:0000256" key="9">
    <source>
        <dbReference type="ARBA" id="ARBA00044041"/>
    </source>
</evidence>
<evidence type="ECO:0000256" key="5">
    <source>
        <dbReference type="ARBA" id="ARBA00022676"/>
    </source>
</evidence>
<evidence type="ECO:0000256" key="12">
    <source>
        <dbReference type="ARBA" id="ARBA00049201"/>
    </source>
</evidence>
<evidence type="ECO:0000313" key="13">
    <source>
        <dbReference type="EMBL" id="SVD54794.1"/>
    </source>
</evidence>
<evidence type="ECO:0000256" key="3">
    <source>
        <dbReference type="ARBA" id="ARBA00022475"/>
    </source>
</evidence>
<protein>
    <recommendedName>
        <fullName evidence="10">Lipopolysaccharide heptosyltransferase 1</fullName>
        <ecNumber evidence="9">2.4.99.23</ecNumber>
    </recommendedName>
    <alternativeName>
        <fullName evidence="11">ADP-heptose:lipopolysaccharide heptosyltransferase I</fullName>
    </alternativeName>
</protein>
<dbReference type="CDD" id="cd03789">
    <property type="entry name" value="GT9_LPS_heptosyltransferase"/>
    <property type="match status" value="1"/>
</dbReference>
<dbReference type="SUPFAM" id="SSF53756">
    <property type="entry name" value="UDP-Glycosyltransferase/glycogen phosphorylase"/>
    <property type="match status" value="1"/>
</dbReference>
<dbReference type="InterPro" id="IPR011908">
    <property type="entry name" value="LipoPS_heptosylTferase-I"/>
</dbReference>
<dbReference type="GO" id="GO:0008713">
    <property type="term" value="F:ADP-heptose-lipopolysaccharide heptosyltransferase activity"/>
    <property type="evidence" value="ECO:0007669"/>
    <property type="project" value="TreeGrafter"/>
</dbReference>
<dbReference type="GO" id="GO:0009244">
    <property type="term" value="P:lipopolysaccharide core region biosynthetic process"/>
    <property type="evidence" value="ECO:0007669"/>
    <property type="project" value="InterPro"/>
</dbReference>
<comment type="catalytic activity">
    <reaction evidence="12">
        <text>an alpha-Kdo-(2-&gt;4)-alpha-Kdo-(2-&gt;6)-lipid A + ADP-L-glycero-beta-D-manno-heptose = an L-alpha-D-Hep-(1-&gt;5)-[alpha-Kdo-(2-&gt;4)]-alpha-Kdo-(2-&gt;6)-lipid A + ADP + H(+)</text>
        <dbReference type="Rhea" id="RHEA:74067"/>
        <dbReference type="ChEBI" id="CHEBI:15378"/>
        <dbReference type="ChEBI" id="CHEBI:61506"/>
        <dbReference type="ChEBI" id="CHEBI:176431"/>
        <dbReference type="ChEBI" id="CHEBI:193068"/>
        <dbReference type="ChEBI" id="CHEBI:456216"/>
        <dbReference type="EC" id="2.4.99.23"/>
    </reaction>
</comment>
<dbReference type="AlphaFoldDB" id="A0A382W811"/>
<dbReference type="EC" id="2.4.99.23" evidence="9"/>
<dbReference type="Pfam" id="PF01075">
    <property type="entry name" value="Glyco_transf_9"/>
    <property type="match status" value="1"/>
</dbReference>
<keyword evidence="6" id="KW-0808">Transferase</keyword>
<dbReference type="InterPro" id="IPR002201">
    <property type="entry name" value="Glyco_trans_9"/>
</dbReference>
<dbReference type="GO" id="GO:0005886">
    <property type="term" value="C:plasma membrane"/>
    <property type="evidence" value="ECO:0007669"/>
    <property type="project" value="UniProtKB-SubCell"/>
</dbReference>
<proteinExistence type="predicted"/>
<accession>A0A382W811</accession>
<sequence>MKIAIVKLSALGDIIHAMIVLQFIKKNYPESEIDWFVEKRFLGVLENNPHINQIHQVSLKSVNKSKSFFLIWKELRKIRKLGKYDLVIDMQGLLKSALIAKKIPSDITLGFDKDSLRESLAAIFYNQTYKIDYAENAIERNLNLVSYALKFSFDKEDIHSKEVFLYPTQQYTFDHISSTKKNILLISGASYPAKSYSIEKFVELTKQIDANFLTIWGNEKERIIANQIKHLSSNIEVLEELSLDGLISLISQVDL</sequence>
<evidence type="ECO:0000256" key="2">
    <source>
        <dbReference type="ARBA" id="ARBA00004713"/>
    </source>
</evidence>
<comment type="pathway">
    <text evidence="2">Bacterial outer membrane biogenesis; LPS core biosynthesis.</text>
</comment>
<dbReference type="PANTHER" id="PTHR30160">
    <property type="entry name" value="TETRAACYLDISACCHARIDE 4'-KINASE-RELATED"/>
    <property type="match status" value="1"/>
</dbReference>
<dbReference type="InterPro" id="IPR051199">
    <property type="entry name" value="LPS_LOS_Heptosyltrfase"/>
</dbReference>
<keyword evidence="4" id="KW-0997">Cell inner membrane</keyword>
<dbReference type="EMBL" id="UINC01157670">
    <property type="protein sequence ID" value="SVD54794.1"/>
    <property type="molecule type" value="Genomic_DNA"/>
</dbReference>
<keyword evidence="3" id="KW-1003">Cell membrane</keyword>
<organism evidence="13">
    <name type="scientific">marine metagenome</name>
    <dbReference type="NCBI Taxonomy" id="408172"/>
    <lineage>
        <taxon>unclassified sequences</taxon>
        <taxon>metagenomes</taxon>
        <taxon>ecological metagenomes</taxon>
    </lineage>
</organism>
<evidence type="ECO:0000256" key="6">
    <source>
        <dbReference type="ARBA" id="ARBA00022679"/>
    </source>
</evidence>
<keyword evidence="7" id="KW-0448">Lipopolysaccharide biosynthesis</keyword>
<name>A0A382W811_9ZZZZ</name>
<keyword evidence="5" id="KW-0328">Glycosyltransferase</keyword>
<dbReference type="Gene3D" id="3.40.50.2000">
    <property type="entry name" value="Glycogen Phosphorylase B"/>
    <property type="match status" value="2"/>
</dbReference>
<gene>
    <name evidence="13" type="ORF">METZ01_LOCUS407648</name>
</gene>
<feature type="non-terminal residue" evidence="13">
    <location>
        <position position="255"/>
    </location>
</feature>
<evidence type="ECO:0000256" key="10">
    <source>
        <dbReference type="ARBA" id="ARBA00044190"/>
    </source>
</evidence>
<evidence type="ECO:0000256" key="8">
    <source>
        <dbReference type="ARBA" id="ARBA00023136"/>
    </source>
</evidence>
<evidence type="ECO:0000256" key="1">
    <source>
        <dbReference type="ARBA" id="ARBA00004515"/>
    </source>
</evidence>
<evidence type="ECO:0000256" key="11">
    <source>
        <dbReference type="ARBA" id="ARBA00044330"/>
    </source>
</evidence>
<dbReference type="GO" id="GO:0005829">
    <property type="term" value="C:cytosol"/>
    <property type="evidence" value="ECO:0007669"/>
    <property type="project" value="TreeGrafter"/>
</dbReference>
<dbReference type="NCBIfam" id="TIGR02193">
    <property type="entry name" value="heptsyl_trn_I"/>
    <property type="match status" value="1"/>
</dbReference>
<evidence type="ECO:0000256" key="4">
    <source>
        <dbReference type="ARBA" id="ARBA00022519"/>
    </source>
</evidence>
<dbReference type="PANTHER" id="PTHR30160:SF19">
    <property type="entry name" value="LIPOPOLYSACCHARIDE HEPTOSYLTRANSFERASE 1"/>
    <property type="match status" value="1"/>
</dbReference>